<proteinExistence type="predicted"/>
<gene>
    <name evidence="7" type="primary">Piso0_000158</name>
    <name evidence="7" type="ORF">GNLVRS01_PISO0B03367g</name>
</gene>
<evidence type="ECO:0000256" key="5">
    <source>
        <dbReference type="PROSITE-ProRule" id="PRU00104"/>
    </source>
</evidence>
<dbReference type="CDD" id="cd00078">
    <property type="entry name" value="HECTc"/>
    <property type="match status" value="1"/>
</dbReference>
<dbReference type="Pfam" id="PF00632">
    <property type="entry name" value="HECT"/>
    <property type="match status" value="1"/>
</dbReference>
<dbReference type="InterPro" id="IPR035983">
    <property type="entry name" value="Hect_E3_ubiquitin_ligase"/>
</dbReference>
<comment type="catalytic activity">
    <reaction evidence="1">
        <text>S-ubiquitinyl-[E2 ubiquitin-conjugating enzyme]-L-cysteine + [acceptor protein]-L-lysine = [E2 ubiquitin-conjugating enzyme]-L-cysteine + N(6)-ubiquitinyl-[acceptor protein]-L-lysine.</text>
        <dbReference type="EC" id="2.3.2.26"/>
    </reaction>
</comment>
<protein>
    <recommendedName>
        <fullName evidence="2">HECT-type E3 ubiquitin transferase</fullName>
        <ecNumber evidence="2">2.3.2.26</ecNumber>
    </recommendedName>
</protein>
<evidence type="ECO:0000256" key="1">
    <source>
        <dbReference type="ARBA" id="ARBA00000885"/>
    </source>
</evidence>
<dbReference type="PANTHER" id="PTHR45700">
    <property type="entry name" value="UBIQUITIN-PROTEIN LIGASE E3C"/>
    <property type="match status" value="1"/>
</dbReference>
<organism evidence="7 8">
    <name type="scientific">Pichia sorbitophila (strain ATCC MYA-4447 / BCRC 22081 / CBS 7064 / NBRC 10061 / NRRL Y-12695)</name>
    <name type="common">Hybrid yeast</name>
    <dbReference type="NCBI Taxonomy" id="559304"/>
    <lineage>
        <taxon>Eukaryota</taxon>
        <taxon>Fungi</taxon>
        <taxon>Dikarya</taxon>
        <taxon>Ascomycota</taxon>
        <taxon>Saccharomycotina</taxon>
        <taxon>Pichiomycetes</taxon>
        <taxon>Debaryomycetaceae</taxon>
        <taxon>Millerozyma</taxon>
    </lineage>
</organism>
<name>G8YT86_PICSO</name>
<evidence type="ECO:0000313" key="8">
    <source>
        <dbReference type="Proteomes" id="UP000005222"/>
    </source>
</evidence>
<dbReference type="InterPro" id="IPR000569">
    <property type="entry name" value="HECT_dom"/>
</dbReference>
<dbReference type="eggNOG" id="KOG0942">
    <property type="taxonomic scope" value="Eukaryota"/>
</dbReference>
<dbReference type="Gene3D" id="3.30.2410.10">
    <property type="entry name" value="Hect, E3 ligase catalytic domain"/>
    <property type="match status" value="1"/>
</dbReference>
<dbReference type="EC" id="2.3.2.26" evidence="2"/>
<dbReference type="GO" id="GO:0006511">
    <property type="term" value="P:ubiquitin-dependent protein catabolic process"/>
    <property type="evidence" value="ECO:0007669"/>
    <property type="project" value="TreeGrafter"/>
</dbReference>
<dbReference type="AlphaFoldDB" id="G8YT86"/>
<dbReference type="Gene3D" id="3.30.2160.10">
    <property type="entry name" value="Hect, E3 ligase catalytic domain"/>
    <property type="match status" value="1"/>
</dbReference>
<dbReference type="SMART" id="SM00119">
    <property type="entry name" value="HECTc"/>
    <property type="match status" value="1"/>
</dbReference>
<feature type="active site" description="Glycyl thioester intermediate" evidence="5">
    <location>
        <position position="976"/>
    </location>
</feature>
<dbReference type="OrthoDB" id="8068875at2759"/>
<dbReference type="GO" id="GO:0000209">
    <property type="term" value="P:protein polyubiquitination"/>
    <property type="evidence" value="ECO:0007669"/>
    <property type="project" value="InterPro"/>
</dbReference>
<accession>G8YT86</accession>
<dbReference type="SUPFAM" id="SSF56204">
    <property type="entry name" value="Hect, E3 ligase catalytic domain"/>
    <property type="match status" value="1"/>
</dbReference>
<feature type="domain" description="HECT" evidence="6">
    <location>
        <begin position="653"/>
        <end position="1008"/>
    </location>
</feature>
<dbReference type="OMA" id="DCFELQM"/>
<evidence type="ECO:0000259" key="6">
    <source>
        <dbReference type="PROSITE" id="PS50237"/>
    </source>
</evidence>
<evidence type="ECO:0000256" key="4">
    <source>
        <dbReference type="ARBA" id="ARBA00022786"/>
    </source>
</evidence>
<keyword evidence="4 5" id="KW-0833">Ubl conjugation pathway</keyword>
<dbReference type="Proteomes" id="UP000005222">
    <property type="component" value="Chromosome B"/>
</dbReference>
<dbReference type="FunCoup" id="G8YT86">
    <property type="interactions" value="705"/>
</dbReference>
<sequence>MLNFTGQTKKRVVNLGNKKNANANYLERTRLQREQRELHRKEEKACISLQSYIRRYLSLLRWNDSIQGEWVRECGSWSSEEEWVRWLMAFVNLSKTAVTRARLDANLEITSTLSRGIERNRRNGKFGIPARTYARLVSSLTALAKDLNKISAPRGEKNVEELVSCLHKLVSDRPGDADYSGMIAELGVCLSKFELDSVRSKQVLQLVSHIYTNQYAPEFLEFVSNPEIFGIAPENGYSELLAVLKRIPYEKLSSISELSDQRKVSLLANFMKIRGDADFTAEDYNIIASILATVTFTAYDIPSNDASASDMEDLETSKTAKRKYIPVQPEVMNELKKLYSSSFIKSAIKHFTDNDSSISGLVLYIFATLTYFIPSYKSKLCMLITITPGSYDWFYDQLKNDQVYKLIEAKIDEGYDFLRSHELSNIYSSITDSSISRFWKALYTFQEFYSYWLIVSNDFESFSDDKLSLDKVTHYLKFLKCICLTFAFNKENENSIPDFEKLKDISISLLNQLYAKNLRLKFLSDEFWKINTLKFNLDTVLQLIVDEEERRIEMAYDSSDNEGLGNSLHGSFNFQSNGTRKKSNNDAQSKLEILKKMPFFIPFEDRVKVFQALIQIDRERYVPNNIFQTPMRLSADIRRESLFEDAFNNFHKCGSDFKFPLNVTLFNEQGGQEAGIDGGGITKEFLTSVVFEGFDPYDKYKFFKENESHQLYPNDDIQKKLSHHIDVEEQRMNLLYIQFLGSVIGKCLYENVLIDISFAPFFLNKWVSHNGAYRGMKNSINDLSYLDEQLFNNLIKLTNMSDEELKALDLNFTIDEIIGGKKYTEDLMPPNGEQIQVASNNRLNYIHQISNYKLNKLMYVQTKYFLSGLYEIISSNWLSMFDSYELQMLISGGESDVNIQDWKQNVEYGGYFDDDITIIYFWEVICEMSAEERFKLLKFVTSVSRAPLLGFSSLNPKFGIRNAGRCLDRLPTASTCVNLLKLPDYQDKEVMRAKLLYAINTEARFELS</sequence>
<dbReference type="InterPro" id="IPR044611">
    <property type="entry name" value="E3A/B/C-like"/>
</dbReference>
<evidence type="ECO:0000256" key="2">
    <source>
        <dbReference type="ARBA" id="ARBA00012485"/>
    </source>
</evidence>
<keyword evidence="3" id="KW-0808">Transferase</keyword>
<dbReference type="GO" id="GO:0061630">
    <property type="term" value="F:ubiquitin protein ligase activity"/>
    <property type="evidence" value="ECO:0007669"/>
    <property type="project" value="UniProtKB-EC"/>
</dbReference>
<dbReference type="PROSITE" id="PS50237">
    <property type="entry name" value="HECT"/>
    <property type="match status" value="1"/>
</dbReference>
<dbReference type="STRING" id="559304.G8YT86"/>
<evidence type="ECO:0000313" key="7">
    <source>
        <dbReference type="EMBL" id="CCE73137.1"/>
    </source>
</evidence>
<reference evidence="7 8" key="1">
    <citation type="journal article" date="2012" name="G3 (Bethesda)">
        <title>Pichia sorbitophila, an interspecies yeast hybrid reveals early steps of genome resolution following polyploidization.</title>
        <authorList>
            <person name="Leh Louis V."/>
            <person name="Despons L."/>
            <person name="Friedrich A."/>
            <person name="Martin T."/>
            <person name="Durrens P."/>
            <person name="Casaregola S."/>
            <person name="Neuveglise C."/>
            <person name="Fairhead C."/>
            <person name="Marck C."/>
            <person name="Cruz J.A."/>
            <person name="Straub M.L."/>
            <person name="Kugler V."/>
            <person name="Sacerdot C."/>
            <person name="Uzunov Z."/>
            <person name="Thierry A."/>
            <person name="Weiss S."/>
            <person name="Bleykasten C."/>
            <person name="De Montigny J."/>
            <person name="Jacques N."/>
            <person name="Jung P."/>
            <person name="Lemaire M."/>
            <person name="Mallet S."/>
            <person name="Morel G."/>
            <person name="Richard G.F."/>
            <person name="Sarkar A."/>
            <person name="Savel G."/>
            <person name="Schacherer J."/>
            <person name="Seret M.L."/>
            <person name="Talla E."/>
            <person name="Samson G."/>
            <person name="Jubin C."/>
            <person name="Poulain J."/>
            <person name="Vacherie B."/>
            <person name="Barbe V."/>
            <person name="Pelletier E."/>
            <person name="Sherman D.J."/>
            <person name="Westhof E."/>
            <person name="Weissenbach J."/>
            <person name="Baret P.V."/>
            <person name="Wincker P."/>
            <person name="Gaillardin C."/>
            <person name="Dujon B."/>
            <person name="Souciet J.L."/>
        </authorList>
    </citation>
    <scope>NUCLEOTIDE SEQUENCE [LARGE SCALE GENOMIC DNA]</scope>
    <source>
        <strain evidence="8">ATCC MYA-4447 / BCRC 22081 / CBS 7064 / NBRC 10061 / NRRL Y-12695</strain>
    </source>
</reference>
<dbReference type="Gene3D" id="3.90.1750.10">
    <property type="entry name" value="Hect, E3 ligase catalytic domains"/>
    <property type="match status" value="1"/>
</dbReference>
<dbReference type="FunFam" id="3.30.2410.10:FF:000011">
    <property type="entry name" value="Putative Ubiquitin-protein ligase E3C"/>
    <property type="match status" value="1"/>
</dbReference>
<keyword evidence="8" id="KW-1185">Reference proteome</keyword>
<dbReference type="EMBL" id="FO082058">
    <property type="protein sequence ID" value="CCE73137.1"/>
    <property type="molecule type" value="Genomic_DNA"/>
</dbReference>
<dbReference type="HOGENOM" id="CLU_002173_2_3_1"/>
<evidence type="ECO:0000256" key="3">
    <source>
        <dbReference type="ARBA" id="ARBA00022679"/>
    </source>
</evidence>
<dbReference type="InParanoid" id="G8YT86"/>
<dbReference type="PANTHER" id="PTHR45700:SF2">
    <property type="entry name" value="UBIQUITIN-PROTEIN LIGASE E3C"/>
    <property type="match status" value="1"/>
</dbReference>